<dbReference type="GO" id="GO:0050660">
    <property type="term" value="F:flavin adenine dinucleotide binding"/>
    <property type="evidence" value="ECO:0007669"/>
    <property type="project" value="TreeGrafter"/>
</dbReference>
<dbReference type="InterPro" id="IPR029061">
    <property type="entry name" value="THDP-binding"/>
</dbReference>
<sequence>VADSGEHQKMIAKHYDFKRFNTWFTNAGKNSPGFGLPAAIGVKFARPNEEVWCITDSLGFQTTVQHLKKLTDFNLNINIIVINQTSLDMKASPKSEEEQEFPDLIRIAGSYGVPGLRITKLEEIENAINWSKTEKTPTLLEFICDPKDYTYPMVSDDSEVKTTMIDEDDLSNIPVSKIRPL</sequence>
<reference evidence="3" key="1">
    <citation type="submission" date="2020-04" db="EMBL/GenBank/DDBJ databases">
        <authorList>
            <person name="Zhang T."/>
        </authorList>
    </citation>
    <scope>NUCLEOTIDE SEQUENCE</scope>
    <source>
        <strain evidence="3">HKST-UBA10</strain>
    </source>
</reference>
<comment type="similarity">
    <text evidence="1">Belongs to the TPP enzyme family.</text>
</comment>
<accession>A0A955L4A9</accession>
<name>A0A955L4A9_9BACT</name>
<dbReference type="EMBL" id="JAGQLG010000184">
    <property type="protein sequence ID" value="MCA9382625.1"/>
    <property type="molecule type" value="Genomic_DNA"/>
</dbReference>
<reference evidence="3" key="2">
    <citation type="journal article" date="2021" name="Microbiome">
        <title>Successional dynamics and alternative stable states in a saline activated sludge microbial community over 9 years.</title>
        <authorList>
            <person name="Wang Y."/>
            <person name="Ye J."/>
            <person name="Ju F."/>
            <person name="Liu L."/>
            <person name="Boyd J.A."/>
            <person name="Deng Y."/>
            <person name="Parks D.H."/>
            <person name="Jiang X."/>
            <person name="Yin X."/>
            <person name="Woodcroft B.J."/>
            <person name="Tyson G.W."/>
            <person name="Hugenholtz P."/>
            <person name="Polz M.F."/>
            <person name="Zhang T."/>
        </authorList>
    </citation>
    <scope>NUCLEOTIDE SEQUENCE</scope>
    <source>
        <strain evidence="3">HKST-UBA10</strain>
    </source>
</reference>
<dbReference type="GO" id="GO:0005948">
    <property type="term" value="C:acetolactate synthase complex"/>
    <property type="evidence" value="ECO:0007669"/>
    <property type="project" value="TreeGrafter"/>
</dbReference>
<dbReference type="GO" id="GO:0030976">
    <property type="term" value="F:thiamine pyrophosphate binding"/>
    <property type="evidence" value="ECO:0007669"/>
    <property type="project" value="InterPro"/>
</dbReference>
<proteinExistence type="inferred from homology"/>
<dbReference type="InterPro" id="IPR011766">
    <property type="entry name" value="TPP_enzyme_TPP-bd"/>
</dbReference>
<protein>
    <recommendedName>
        <fullName evidence="2">Thiamine pyrophosphate enzyme TPP-binding domain-containing protein</fullName>
    </recommendedName>
</protein>
<dbReference type="InterPro" id="IPR045229">
    <property type="entry name" value="TPP_enz"/>
</dbReference>
<evidence type="ECO:0000259" key="2">
    <source>
        <dbReference type="Pfam" id="PF02775"/>
    </source>
</evidence>
<dbReference type="SUPFAM" id="SSF52518">
    <property type="entry name" value="Thiamin diphosphate-binding fold (THDP-binding)"/>
    <property type="match status" value="1"/>
</dbReference>
<dbReference type="Proteomes" id="UP000782843">
    <property type="component" value="Unassembled WGS sequence"/>
</dbReference>
<organism evidence="3 4">
    <name type="scientific">Candidatus Dojkabacteria bacterium</name>
    <dbReference type="NCBI Taxonomy" id="2099670"/>
    <lineage>
        <taxon>Bacteria</taxon>
        <taxon>Candidatus Dojkabacteria</taxon>
    </lineage>
</organism>
<gene>
    <name evidence="3" type="ORF">KC660_04450</name>
</gene>
<evidence type="ECO:0000313" key="3">
    <source>
        <dbReference type="EMBL" id="MCA9382625.1"/>
    </source>
</evidence>
<dbReference type="GO" id="GO:0003984">
    <property type="term" value="F:acetolactate synthase activity"/>
    <property type="evidence" value="ECO:0007669"/>
    <property type="project" value="TreeGrafter"/>
</dbReference>
<dbReference type="GO" id="GO:0009099">
    <property type="term" value="P:L-valine biosynthetic process"/>
    <property type="evidence" value="ECO:0007669"/>
    <property type="project" value="TreeGrafter"/>
</dbReference>
<feature type="domain" description="Thiamine pyrophosphate enzyme TPP-binding" evidence="2">
    <location>
        <begin position="3"/>
        <end position="141"/>
    </location>
</feature>
<evidence type="ECO:0000256" key="1">
    <source>
        <dbReference type="ARBA" id="ARBA00007812"/>
    </source>
</evidence>
<dbReference type="Pfam" id="PF02775">
    <property type="entry name" value="TPP_enzyme_C"/>
    <property type="match status" value="1"/>
</dbReference>
<dbReference type="PANTHER" id="PTHR18968:SF13">
    <property type="entry name" value="ACETOLACTATE SYNTHASE CATALYTIC SUBUNIT, MITOCHONDRIAL"/>
    <property type="match status" value="1"/>
</dbReference>
<dbReference type="GO" id="GO:0009097">
    <property type="term" value="P:isoleucine biosynthetic process"/>
    <property type="evidence" value="ECO:0007669"/>
    <property type="project" value="TreeGrafter"/>
</dbReference>
<dbReference type="PANTHER" id="PTHR18968">
    <property type="entry name" value="THIAMINE PYROPHOSPHATE ENZYMES"/>
    <property type="match status" value="1"/>
</dbReference>
<dbReference type="Gene3D" id="3.40.50.970">
    <property type="match status" value="1"/>
</dbReference>
<evidence type="ECO:0000313" key="4">
    <source>
        <dbReference type="Proteomes" id="UP000782843"/>
    </source>
</evidence>
<feature type="non-terminal residue" evidence="3">
    <location>
        <position position="1"/>
    </location>
</feature>
<dbReference type="AlphaFoldDB" id="A0A955L4A9"/>
<comment type="caution">
    <text evidence="3">The sequence shown here is derived from an EMBL/GenBank/DDBJ whole genome shotgun (WGS) entry which is preliminary data.</text>
</comment>